<evidence type="ECO:0000313" key="3">
    <source>
        <dbReference type="Proteomes" id="UP001168146"/>
    </source>
</evidence>
<keyword evidence="1" id="KW-0812">Transmembrane</keyword>
<evidence type="ECO:0000256" key="1">
    <source>
        <dbReference type="SAM" id="Phobius"/>
    </source>
</evidence>
<dbReference type="EMBL" id="JASUXU010000123">
    <property type="protein sequence ID" value="KAK0304817.1"/>
    <property type="molecule type" value="Genomic_DNA"/>
</dbReference>
<feature type="transmembrane region" description="Helical" evidence="1">
    <location>
        <begin position="153"/>
        <end position="171"/>
    </location>
</feature>
<comment type="caution">
    <text evidence="2">The sequence shown here is derived from an EMBL/GenBank/DDBJ whole genome shotgun (WGS) entry which is preliminary data.</text>
</comment>
<sequence length="193" mass="21627">MGLISGFTIIRTISLFHITAAYFFLTAPKKLVDQNVVFILGESMRLVRDRASTGCSRTLADTFTQPHITTMDKPSDASAFIAIIIAFLGVSDFTAANMSEELALQYWLAAVPVRLLFLFVVTGYVYLFKPGGLLGSSIITKASIGEPLQNSLVFAWGFFELAAWFWVFTSLRDERRELLKRRQDKILAEKDTL</sequence>
<feature type="transmembrane region" description="Helical" evidence="1">
    <location>
        <begin position="77"/>
        <end position="95"/>
    </location>
</feature>
<evidence type="ECO:0000313" key="2">
    <source>
        <dbReference type="EMBL" id="KAK0304817.1"/>
    </source>
</evidence>
<protein>
    <recommendedName>
        <fullName evidence="4">Increased loss of mitochondrial DNA protein 1</fullName>
    </recommendedName>
</protein>
<dbReference type="Pfam" id="PF10311">
    <property type="entry name" value="Ilm1"/>
    <property type="match status" value="2"/>
</dbReference>
<feature type="transmembrane region" description="Helical" evidence="1">
    <location>
        <begin position="7"/>
        <end position="25"/>
    </location>
</feature>
<dbReference type="InterPro" id="IPR018815">
    <property type="entry name" value="Incr_loss_mito_DNA_1"/>
</dbReference>
<dbReference type="Proteomes" id="UP001168146">
    <property type="component" value="Unassembled WGS sequence"/>
</dbReference>
<proteinExistence type="predicted"/>
<organism evidence="2 3">
    <name type="scientific">Friedmanniomyces endolithicus</name>
    <dbReference type="NCBI Taxonomy" id="329885"/>
    <lineage>
        <taxon>Eukaryota</taxon>
        <taxon>Fungi</taxon>
        <taxon>Dikarya</taxon>
        <taxon>Ascomycota</taxon>
        <taxon>Pezizomycotina</taxon>
        <taxon>Dothideomycetes</taxon>
        <taxon>Dothideomycetidae</taxon>
        <taxon>Mycosphaerellales</taxon>
        <taxon>Teratosphaeriaceae</taxon>
        <taxon>Friedmanniomyces</taxon>
    </lineage>
</organism>
<dbReference type="PANTHER" id="PTHR28029">
    <property type="entry name" value="PROTEIN ILM1"/>
    <property type="match status" value="1"/>
</dbReference>
<feature type="transmembrane region" description="Helical" evidence="1">
    <location>
        <begin position="107"/>
        <end position="127"/>
    </location>
</feature>
<evidence type="ECO:0008006" key="4">
    <source>
        <dbReference type="Google" id="ProtNLM"/>
    </source>
</evidence>
<keyword evidence="1" id="KW-0472">Membrane</keyword>
<accession>A0AAN6F8Q5</accession>
<name>A0AAN6F8Q5_9PEZI</name>
<dbReference type="AlphaFoldDB" id="A0AAN6F8Q5"/>
<reference evidence="2" key="1">
    <citation type="submission" date="2021-12" db="EMBL/GenBank/DDBJ databases">
        <title>Black yeast isolated from Biological Soil Crust.</title>
        <authorList>
            <person name="Kurbessoian T."/>
        </authorList>
    </citation>
    <scope>NUCLEOTIDE SEQUENCE</scope>
    <source>
        <strain evidence="2">CCFEE 5208</strain>
    </source>
</reference>
<keyword evidence="1" id="KW-1133">Transmembrane helix</keyword>
<dbReference type="PANTHER" id="PTHR28029:SF1">
    <property type="entry name" value="PROTEIN ILM1"/>
    <property type="match status" value="1"/>
</dbReference>
<gene>
    <name evidence="2" type="ORF">LTR82_017072</name>
</gene>